<dbReference type="KEGG" id="pbro:HOP40_21315"/>
<keyword evidence="3" id="KW-1185">Reference proteome</keyword>
<dbReference type="RefSeq" id="WP_172161269.1">
    <property type="nucleotide sequence ID" value="NZ_CP053564.1"/>
</dbReference>
<dbReference type="Proteomes" id="UP000505377">
    <property type="component" value="Chromosome"/>
</dbReference>
<protein>
    <submittedName>
        <fullName evidence="2">Nuclear transport factor 2 family protein</fullName>
    </submittedName>
</protein>
<feature type="domain" description="SnoaL-like" evidence="1">
    <location>
        <begin position="13"/>
        <end position="108"/>
    </location>
</feature>
<sequence length="136" mass="15098">MTVSPESGAETWIRRYYQLCGAKDIAGAMEFWAPDGKLTFANFDTVIGRDAIHEALAQIVHSWIKETHTLHHLWVLPGDLVVFEMDVAFDRHDGRHVVVPGAAVCRVGDRCFLEQRIYVDMAPVFAPSEAATSATA</sequence>
<gene>
    <name evidence="2" type="ORF">HOP40_21315</name>
</gene>
<dbReference type="EMBL" id="CP053564">
    <property type="protein sequence ID" value="QJY48023.1"/>
    <property type="molecule type" value="Genomic_DNA"/>
</dbReference>
<evidence type="ECO:0000259" key="1">
    <source>
        <dbReference type="Pfam" id="PF12680"/>
    </source>
</evidence>
<dbReference type="SUPFAM" id="SSF54427">
    <property type="entry name" value="NTF2-like"/>
    <property type="match status" value="1"/>
</dbReference>
<dbReference type="InterPro" id="IPR037401">
    <property type="entry name" value="SnoaL-like"/>
</dbReference>
<evidence type="ECO:0000313" key="3">
    <source>
        <dbReference type="Proteomes" id="UP000505377"/>
    </source>
</evidence>
<accession>A0A6M6JLF0</accession>
<dbReference type="InterPro" id="IPR032710">
    <property type="entry name" value="NTF2-like_dom_sf"/>
</dbReference>
<dbReference type="AlphaFoldDB" id="A0A6M6JLF0"/>
<dbReference type="Gene3D" id="3.10.450.50">
    <property type="match status" value="1"/>
</dbReference>
<organism evidence="2 3">
    <name type="scientific">Pseudonocardia broussonetiae</name>
    <dbReference type="NCBI Taxonomy" id="2736640"/>
    <lineage>
        <taxon>Bacteria</taxon>
        <taxon>Bacillati</taxon>
        <taxon>Actinomycetota</taxon>
        <taxon>Actinomycetes</taxon>
        <taxon>Pseudonocardiales</taxon>
        <taxon>Pseudonocardiaceae</taxon>
        <taxon>Pseudonocardia</taxon>
    </lineage>
</organism>
<reference evidence="2 3" key="1">
    <citation type="submission" date="2020-05" db="EMBL/GenBank/DDBJ databases">
        <authorList>
            <person name="Mo P."/>
        </authorList>
    </citation>
    <scope>NUCLEOTIDE SEQUENCE [LARGE SCALE GENOMIC DNA]</scope>
    <source>
        <strain evidence="2 3">Gen01</strain>
    </source>
</reference>
<proteinExistence type="predicted"/>
<name>A0A6M6JLF0_9PSEU</name>
<evidence type="ECO:0000313" key="2">
    <source>
        <dbReference type="EMBL" id="QJY48023.1"/>
    </source>
</evidence>
<dbReference type="Pfam" id="PF12680">
    <property type="entry name" value="SnoaL_2"/>
    <property type="match status" value="1"/>
</dbReference>